<dbReference type="PRINTS" id="PR00750">
    <property type="entry name" value="BETAAMYLASE"/>
</dbReference>
<dbReference type="EC" id="3.2.1.2" evidence="3 8"/>
<organism evidence="9 10">
    <name type="scientific">Cyanidium caldarium</name>
    <name type="common">Red alga</name>
    <dbReference type="NCBI Taxonomy" id="2771"/>
    <lineage>
        <taxon>Eukaryota</taxon>
        <taxon>Rhodophyta</taxon>
        <taxon>Bangiophyceae</taxon>
        <taxon>Cyanidiales</taxon>
        <taxon>Cyanidiaceae</taxon>
        <taxon>Cyanidium</taxon>
    </lineage>
</organism>
<comment type="similarity">
    <text evidence="2 8">Belongs to the glycosyl hydrolase 14 family.</text>
</comment>
<evidence type="ECO:0000256" key="2">
    <source>
        <dbReference type="ARBA" id="ARBA00005652"/>
    </source>
</evidence>
<keyword evidence="7 8" id="KW-0624">Polysaccharide degradation</keyword>
<dbReference type="Gene3D" id="3.20.20.80">
    <property type="entry name" value="Glycosidases"/>
    <property type="match status" value="1"/>
</dbReference>
<accession>A0AAV9IVS8</accession>
<evidence type="ECO:0000256" key="5">
    <source>
        <dbReference type="ARBA" id="ARBA00023277"/>
    </source>
</evidence>
<evidence type="ECO:0000256" key="1">
    <source>
        <dbReference type="ARBA" id="ARBA00000546"/>
    </source>
</evidence>
<dbReference type="InterPro" id="IPR017853">
    <property type="entry name" value="GH"/>
</dbReference>
<keyword evidence="6 8" id="KW-0326">Glycosidase</keyword>
<dbReference type="PANTHER" id="PTHR31352">
    <property type="entry name" value="BETA-AMYLASE 1, CHLOROPLASTIC"/>
    <property type="match status" value="1"/>
</dbReference>
<evidence type="ECO:0000256" key="6">
    <source>
        <dbReference type="ARBA" id="ARBA00023295"/>
    </source>
</evidence>
<evidence type="ECO:0000256" key="3">
    <source>
        <dbReference type="ARBA" id="ARBA00012594"/>
    </source>
</evidence>
<dbReference type="AlphaFoldDB" id="A0AAV9IVS8"/>
<comment type="caution">
    <text evidence="9">The sequence shown here is derived from an EMBL/GenBank/DDBJ whole genome shotgun (WGS) entry which is preliminary data.</text>
</comment>
<dbReference type="GO" id="GO:0016161">
    <property type="term" value="F:beta-amylase activity"/>
    <property type="evidence" value="ECO:0007669"/>
    <property type="project" value="UniProtKB-EC"/>
</dbReference>
<reference evidence="9 10" key="1">
    <citation type="submission" date="2022-07" db="EMBL/GenBank/DDBJ databases">
        <title>Genome-wide signatures of adaptation to extreme environments.</title>
        <authorList>
            <person name="Cho C.H."/>
            <person name="Yoon H.S."/>
        </authorList>
    </citation>
    <scope>NUCLEOTIDE SEQUENCE [LARGE SCALE GENOMIC DNA]</scope>
    <source>
        <strain evidence="9 10">DBV 063 E5</strain>
    </source>
</reference>
<evidence type="ECO:0000256" key="7">
    <source>
        <dbReference type="ARBA" id="ARBA00023326"/>
    </source>
</evidence>
<evidence type="ECO:0000313" key="10">
    <source>
        <dbReference type="Proteomes" id="UP001301350"/>
    </source>
</evidence>
<evidence type="ECO:0000256" key="4">
    <source>
        <dbReference type="ARBA" id="ARBA00022801"/>
    </source>
</evidence>
<comment type="catalytic activity">
    <reaction evidence="1 8">
        <text>Hydrolysis of (1-&gt;4)-alpha-D-glucosidic linkages in polysaccharides so as to remove successive maltose units from the non-reducing ends of the chains.</text>
        <dbReference type="EC" id="3.2.1.2"/>
    </reaction>
</comment>
<keyword evidence="5 8" id="KW-0119">Carbohydrate metabolism</keyword>
<keyword evidence="4 8" id="KW-0378">Hydrolase</keyword>
<dbReference type="PROSITE" id="PS00506">
    <property type="entry name" value="BETA_AMYLASE_1"/>
    <property type="match status" value="1"/>
</dbReference>
<name>A0AAV9IVS8_CYACA</name>
<dbReference type="Proteomes" id="UP001301350">
    <property type="component" value="Unassembled WGS sequence"/>
</dbReference>
<gene>
    <name evidence="9" type="ORF">CDCA_CDCA08G2387</name>
</gene>
<dbReference type="EMBL" id="JANCYW010000008">
    <property type="protein sequence ID" value="KAK4536362.1"/>
    <property type="molecule type" value="Genomic_DNA"/>
</dbReference>
<evidence type="ECO:0000256" key="8">
    <source>
        <dbReference type="RuleBase" id="RU000509"/>
    </source>
</evidence>
<dbReference type="Pfam" id="PF01373">
    <property type="entry name" value="Glyco_hydro_14"/>
    <property type="match status" value="1"/>
</dbReference>
<dbReference type="PROSITE" id="PS00679">
    <property type="entry name" value="BETA_AMYLASE_2"/>
    <property type="match status" value="1"/>
</dbReference>
<dbReference type="SUPFAM" id="SSF51445">
    <property type="entry name" value="(Trans)glycosidases"/>
    <property type="match status" value="1"/>
</dbReference>
<proteinExistence type="inferred from homology"/>
<dbReference type="PANTHER" id="PTHR31352:SF1">
    <property type="entry name" value="BETA-AMYLASE 3, CHLOROPLASTIC"/>
    <property type="match status" value="1"/>
</dbReference>
<dbReference type="InterPro" id="IPR001554">
    <property type="entry name" value="Glyco_hydro_14"/>
</dbReference>
<sequence length="484" mass="54742">MSQLWRRFSRSAPAVPVCVMMPLEFPVLSDEDFHNLVEGSLPHLVGASGISGVMVDLWWGLCEIRPREYTWCGERYKTLFRMCRVLRIKCQVVLCFHMCGGNVGDSVSVSLPEWVSARAKELQETADTCILYRDRHGYCNPEYISCGADNEPLFPLPTEADGGNGSTSQPRLRTPVECYAEFVNAFADEFGEEFFGDVIHEIHVGLGPAGEIRYPSYPLAKGIWEFPGIGEFQCYDTFLSKDLEKSLEGQNFSNEELAQCLPPRETAGSYKDEPYATEFFSKLVDTRAGKHFLRWYSDKLLQHADTVLTATKHALRSYAEASKVRLCVKVSGVHWWFNTKSHAAEQTAGYYHIRGDRHTFYDGIAKVLKKHGGALNFTCFEMSDGEQPVGKCSPEGLVRMLREAAAANGVPLGGENALPRYDPSAFKKILQQSKPGMLKRYVPRRFQTRWEDALFGFTFLRLGPDLLDEGNLHKFAEFVRMMQR</sequence>
<protein>
    <recommendedName>
        <fullName evidence="3 8">Beta-amylase</fullName>
        <ecNumber evidence="3 8">3.2.1.2</ecNumber>
    </recommendedName>
</protein>
<dbReference type="GO" id="GO:0000272">
    <property type="term" value="P:polysaccharide catabolic process"/>
    <property type="evidence" value="ECO:0007669"/>
    <property type="project" value="UniProtKB-KW"/>
</dbReference>
<dbReference type="InterPro" id="IPR018238">
    <property type="entry name" value="Glyco_hydro_14_CS"/>
</dbReference>
<evidence type="ECO:0000313" key="9">
    <source>
        <dbReference type="EMBL" id="KAK4536362.1"/>
    </source>
</evidence>
<keyword evidence="10" id="KW-1185">Reference proteome</keyword>